<dbReference type="Proteomes" id="UP000619788">
    <property type="component" value="Unassembled WGS sequence"/>
</dbReference>
<feature type="compositionally biased region" description="Basic and acidic residues" evidence="2">
    <location>
        <begin position="50"/>
        <end position="64"/>
    </location>
</feature>
<feature type="coiled-coil region" evidence="1">
    <location>
        <begin position="130"/>
        <end position="157"/>
    </location>
</feature>
<keyword evidence="1" id="KW-0175">Coiled coil</keyword>
<reference evidence="3 4" key="1">
    <citation type="submission" date="2021-01" db="EMBL/GenBank/DDBJ databases">
        <title>Whole genome shotgun sequence of Planobispora siamensis NBRC 107568.</title>
        <authorList>
            <person name="Komaki H."/>
            <person name="Tamura T."/>
        </authorList>
    </citation>
    <scope>NUCLEOTIDE SEQUENCE [LARGE SCALE GENOMIC DNA]</scope>
    <source>
        <strain evidence="3 4">NBRC 107568</strain>
    </source>
</reference>
<dbReference type="RefSeq" id="WP_204067754.1">
    <property type="nucleotide sequence ID" value="NZ_BOOJ01000055.1"/>
</dbReference>
<sequence>MLDEHEARAVTTLLETLADRLGDDPLGADARRMATALRRRLDGAAVIPGRTDHRAAQAGRERTDPGQTGRGRADRERTVVERGPTVVERGRQGPPWPDGEPARSESTRARRLLADLRDARGRTEDVIGRCEQARQNAMAAQRRAEQLTRRVLELQARRQGASDGGVQHM</sequence>
<keyword evidence="4" id="KW-1185">Reference proteome</keyword>
<evidence type="ECO:0000313" key="3">
    <source>
        <dbReference type="EMBL" id="GIH95668.1"/>
    </source>
</evidence>
<comment type="caution">
    <text evidence="3">The sequence shown here is derived from an EMBL/GenBank/DDBJ whole genome shotgun (WGS) entry which is preliminary data.</text>
</comment>
<gene>
    <name evidence="3" type="ORF">Psi01_62980</name>
</gene>
<proteinExistence type="predicted"/>
<evidence type="ECO:0000313" key="4">
    <source>
        <dbReference type="Proteomes" id="UP000619788"/>
    </source>
</evidence>
<evidence type="ECO:0000256" key="2">
    <source>
        <dbReference type="SAM" id="MobiDB-lite"/>
    </source>
</evidence>
<dbReference type="EMBL" id="BOOJ01000055">
    <property type="protein sequence ID" value="GIH95668.1"/>
    <property type="molecule type" value="Genomic_DNA"/>
</dbReference>
<accession>A0A8J3SU57</accession>
<protein>
    <submittedName>
        <fullName evidence="3">Uncharacterized protein</fullName>
    </submittedName>
</protein>
<dbReference type="AlphaFoldDB" id="A0A8J3SU57"/>
<feature type="region of interest" description="Disordered" evidence="2">
    <location>
        <begin position="48"/>
        <end position="107"/>
    </location>
</feature>
<feature type="compositionally biased region" description="Basic and acidic residues" evidence="2">
    <location>
        <begin position="71"/>
        <end position="80"/>
    </location>
</feature>
<evidence type="ECO:0000256" key="1">
    <source>
        <dbReference type="SAM" id="Coils"/>
    </source>
</evidence>
<organism evidence="3 4">
    <name type="scientific">Planobispora siamensis</name>
    <dbReference type="NCBI Taxonomy" id="936338"/>
    <lineage>
        <taxon>Bacteria</taxon>
        <taxon>Bacillati</taxon>
        <taxon>Actinomycetota</taxon>
        <taxon>Actinomycetes</taxon>
        <taxon>Streptosporangiales</taxon>
        <taxon>Streptosporangiaceae</taxon>
        <taxon>Planobispora</taxon>
    </lineage>
</organism>
<name>A0A8J3SU57_9ACTN</name>